<dbReference type="OMA" id="DCAILDW"/>
<name>A0A1Y1IS37_KLENI</name>
<evidence type="ECO:0000313" key="3">
    <source>
        <dbReference type="Proteomes" id="UP000054558"/>
    </source>
</evidence>
<feature type="non-terminal residue" evidence="2">
    <location>
        <position position="1"/>
    </location>
</feature>
<dbReference type="Gene3D" id="1.10.340.70">
    <property type="match status" value="1"/>
</dbReference>
<dbReference type="PANTHER" id="PTHR47266">
    <property type="entry name" value="ENDONUCLEASE-RELATED"/>
    <property type="match status" value="1"/>
</dbReference>
<sequence length="172" mass="19442">GLDKVVPPPEQRANLVKAIHVDVGHYGVSKTYSLLSPTYFWVNMFADVRAEVAKCTVCDRVKASFEVKDPTLKPLPIMGMFYRWPIVGARVRDVLHTVVDLDSPQVWATVVEERARLFREEMPIAFNNLAIAQHRDMLRYAHKRCSFDCAILDWVRLEAPAGSDQAGIMSLA</sequence>
<dbReference type="InterPro" id="IPR041588">
    <property type="entry name" value="Integrase_H2C2"/>
</dbReference>
<proteinExistence type="predicted"/>
<protein>
    <recommendedName>
        <fullName evidence="1">Integrase zinc-binding domain-containing protein</fullName>
    </recommendedName>
</protein>
<feature type="domain" description="Integrase zinc-binding" evidence="1">
    <location>
        <begin position="7"/>
        <end position="63"/>
    </location>
</feature>
<reference evidence="2 3" key="1">
    <citation type="journal article" date="2014" name="Nat. Commun.">
        <title>Klebsormidium flaccidum genome reveals primary factors for plant terrestrial adaptation.</title>
        <authorList>
            <person name="Hori K."/>
            <person name="Maruyama F."/>
            <person name="Fujisawa T."/>
            <person name="Togashi T."/>
            <person name="Yamamoto N."/>
            <person name="Seo M."/>
            <person name="Sato S."/>
            <person name="Yamada T."/>
            <person name="Mori H."/>
            <person name="Tajima N."/>
            <person name="Moriyama T."/>
            <person name="Ikeuchi M."/>
            <person name="Watanabe M."/>
            <person name="Wada H."/>
            <person name="Kobayashi K."/>
            <person name="Saito M."/>
            <person name="Masuda T."/>
            <person name="Sasaki-Sekimoto Y."/>
            <person name="Mashiguchi K."/>
            <person name="Awai K."/>
            <person name="Shimojima M."/>
            <person name="Masuda S."/>
            <person name="Iwai M."/>
            <person name="Nobusawa T."/>
            <person name="Narise T."/>
            <person name="Kondo S."/>
            <person name="Saito H."/>
            <person name="Sato R."/>
            <person name="Murakawa M."/>
            <person name="Ihara Y."/>
            <person name="Oshima-Yamada Y."/>
            <person name="Ohtaka K."/>
            <person name="Satoh M."/>
            <person name="Sonobe K."/>
            <person name="Ishii M."/>
            <person name="Ohtani R."/>
            <person name="Kanamori-Sato M."/>
            <person name="Honoki R."/>
            <person name="Miyazaki D."/>
            <person name="Mochizuki H."/>
            <person name="Umetsu J."/>
            <person name="Higashi K."/>
            <person name="Shibata D."/>
            <person name="Kamiya Y."/>
            <person name="Sato N."/>
            <person name="Nakamura Y."/>
            <person name="Tabata S."/>
            <person name="Ida S."/>
            <person name="Kurokawa K."/>
            <person name="Ohta H."/>
        </authorList>
    </citation>
    <scope>NUCLEOTIDE SEQUENCE [LARGE SCALE GENOMIC DNA]</scope>
    <source>
        <strain evidence="2 3">NIES-2285</strain>
    </source>
</reference>
<organism evidence="2 3">
    <name type="scientific">Klebsormidium nitens</name>
    <name type="common">Green alga</name>
    <name type="synonym">Ulothrix nitens</name>
    <dbReference type="NCBI Taxonomy" id="105231"/>
    <lineage>
        <taxon>Eukaryota</taxon>
        <taxon>Viridiplantae</taxon>
        <taxon>Streptophyta</taxon>
        <taxon>Klebsormidiophyceae</taxon>
        <taxon>Klebsormidiales</taxon>
        <taxon>Klebsormidiaceae</taxon>
        <taxon>Klebsormidium</taxon>
    </lineage>
</organism>
<dbReference type="Pfam" id="PF17921">
    <property type="entry name" value="Integrase_H2C2"/>
    <property type="match status" value="1"/>
</dbReference>
<evidence type="ECO:0000259" key="1">
    <source>
        <dbReference type="Pfam" id="PF17921"/>
    </source>
</evidence>
<dbReference type="InterPro" id="IPR052160">
    <property type="entry name" value="Gypsy_RT_Integrase-like"/>
</dbReference>
<dbReference type="OrthoDB" id="781466at2759"/>
<dbReference type="EMBL" id="DF238526">
    <property type="protein sequence ID" value="GAQ93493.1"/>
    <property type="molecule type" value="Genomic_DNA"/>
</dbReference>
<evidence type="ECO:0000313" key="2">
    <source>
        <dbReference type="EMBL" id="GAQ93493.1"/>
    </source>
</evidence>
<gene>
    <name evidence="2" type="ORF">KFL_015770010</name>
</gene>
<dbReference type="AlphaFoldDB" id="A0A1Y1IS37"/>
<keyword evidence="3" id="KW-1185">Reference proteome</keyword>
<dbReference type="Proteomes" id="UP000054558">
    <property type="component" value="Unassembled WGS sequence"/>
</dbReference>
<accession>A0A1Y1IS37</accession>